<protein>
    <recommendedName>
        <fullName evidence="4">Class I SAM-dependent methyltransferase</fullName>
    </recommendedName>
</protein>
<dbReference type="SUPFAM" id="SSF53335">
    <property type="entry name" value="S-adenosyl-L-methionine-dependent methyltransferases"/>
    <property type="match status" value="1"/>
</dbReference>
<evidence type="ECO:0000256" key="1">
    <source>
        <dbReference type="SAM" id="MobiDB-lite"/>
    </source>
</evidence>
<proteinExistence type="predicted"/>
<gene>
    <name evidence="2" type="ORF">GCM10022416_56380</name>
</gene>
<dbReference type="Proteomes" id="UP001500266">
    <property type="component" value="Unassembled WGS sequence"/>
</dbReference>
<reference evidence="3" key="1">
    <citation type="journal article" date="2019" name="Int. J. Syst. Evol. Microbiol.">
        <title>The Global Catalogue of Microorganisms (GCM) 10K type strain sequencing project: providing services to taxonomists for standard genome sequencing and annotation.</title>
        <authorList>
            <consortium name="The Broad Institute Genomics Platform"/>
            <consortium name="The Broad Institute Genome Sequencing Center for Infectious Disease"/>
            <person name="Wu L."/>
            <person name="Ma J."/>
        </authorList>
    </citation>
    <scope>NUCLEOTIDE SEQUENCE [LARGE SCALE GENOMIC DNA]</scope>
    <source>
        <strain evidence="3">JCM 17316</strain>
    </source>
</reference>
<feature type="region of interest" description="Disordered" evidence="1">
    <location>
        <begin position="88"/>
        <end position="118"/>
    </location>
</feature>
<comment type="caution">
    <text evidence="2">The sequence shown here is derived from an EMBL/GenBank/DDBJ whole genome shotgun (WGS) entry which is preliminary data.</text>
</comment>
<evidence type="ECO:0000313" key="2">
    <source>
        <dbReference type="EMBL" id="GAA4155716.1"/>
    </source>
</evidence>
<keyword evidence="3" id="KW-1185">Reference proteome</keyword>
<organism evidence="2 3">
    <name type="scientific">Actinomadura keratinilytica</name>
    <dbReference type="NCBI Taxonomy" id="547461"/>
    <lineage>
        <taxon>Bacteria</taxon>
        <taxon>Bacillati</taxon>
        <taxon>Actinomycetota</taxon>
        <taxon>Actinomycetes</taxon>
        <taxon>Streptosporangiales</taxon>
        <taxon>Thermomonosporaceae</taxon>
        <taxon>Actinomadura</taxon>
    </lineage>
</organism>
<sequence>MPPTSSNGSNPFTNPQAVAALYADRVRVQRRSNALLTVEIRGAHVGNMVADLLTRCSPYLNDQPAPLIADLGCDTGHPTRAIAQRFPPMSIPCPRLRPPVTPSPRSSACTTRRPPHMS</sequence>
<dbReference type="EMBL" id="BAABDO010000135">
    <property type="protein sequence ID" value="GAA4155716.1"/>
    <property type="molecule type" value="Genomic_DNA"/>
</dbReference>
<name>A0ABP7ZEZ3_9ACTN</name>
<evidence type="ECO:0008006" key="4">
    <source>
        <dbReference type="Google" id="ProtNLM"/>
    </source>
</evidence>
<evidence type="ECO:0000313" key="3">
    <source>
        <dbReference type="Proteomes" id="UP001500266"/>
    </source>
</evidence>
<dbReference type="InterPro" id="IPR029063">
    <property type="entry name" value="SAM-dependent_MTases_sf"/>
</dbReference>
<accession>A0ABP7ZEZ3</accession>
<feature type="compositionally biased region" description="Pro residues" evidence="1">
    <location>
        <begin position="89"/>
        <end position="102"/>
    </location>
</feature>